<name>A0A327NTJ5_9BACT</name>
<dbReference type="EMBL" id="QLII01000001">
    <property type="protein sequence ID" value="RAI77134.1"/>
    <property type="molecule type" value="Genomic_DNA"/>
</dbReference>
<feature type="region of interest" description="Disordered" evidence="1">
    <location>
        <begin position="1"/>
        <end position="43"/>
    </location>
</feature>
<proteinExistence type="predicted"/>
<protein>
    <submittedName>
        <fullName evidence="2">Uncharacterized protein</fullName>
    </submittedName>
</protein>
<evidence type="ECO:0000313" key="3">
    <source>
        <dbReference type="Proteomes" id="UP000249016"/>
    </source>
</evidence>
<gene>
    <name evidence="2" type="ORF">HMF3257_28420</name>
</gene>
<keyword evidence="3" id="KW-1185">Reference proteome</keyword>
<dbReference type="Proteomes" id="UP000249016">
    <property type="component" value="Unassembled WGS sequence"/>
</dbReference>
<evidence type="ECO:0000256" key="1">
    <source>
        <dbReference type="SAM" id="MobiDB-lite"/>
    </source>
</evidence>
<comment type="caution">
    <text evidence="2">The sequence shown here is derived from an EMBL/GenBank/DDBJ whole genome shotgun (WGS) entry which is preliminary data.</text>
</comment>
<feature type="compositionally biased region" description="Low complexity" evidence="1">
    <location>
        <begin position="14"/>
        <end position="28"/>
    </location>
</feature>
<sequence length="62" mass="6659">MASYDAYDPYEGATQFQSNQQNQPTQQPVEAETPDKSLSNDQRKAIIAAGVGTAALGELPMD</sequence>
<dbReference type="RefSeq" id="WP_111347372.1">
    <property type="nucleotide sequence ID" value="NZ_QLII01000001.1"/>
</dbReference>
<evidence type="ECO:0000313" key="2">
    <source>
        <dbReference type="EMBL" id="RAI77134.1"/>
    </source>
</evidence>
<organism evidence="2 3">
    <name type="scientific">Spirosoma telluris</name>
    <dbReference type="NCBI Taxonomy" id="2183553"/>
    <lineage>
        <taxon>Bacteria</taxon>
        <taxon>Pseudomonadati</taxon>
        <taxon>Bacteroidota</taxon>
        <taxon>Cytophagia</taxon>
        <taxon>Cytophagales</taxon>
        <taxon>Cytophagaceae</taxon>
        <taxon>Spirosoma</taxon>
    </lineage>
</organism>
<dbReference type="AlphaFoldDB" id="A0A327NTJ5"/>
<reference evidence="2 3" key="1">
    <citation type="submission" date="2018-06" db="EMBL/GenBank/DDBJ databases">
        <title>Spirosoma sp. HMF3257 Genome sequencing and assembly.</title>
        <authorList>
            <person name="Kang H."/>
            <person name="Cha I."/>
            <person name="Kim H."/>
            <person name="Kang J."/>
            <person name="Joh K."/>
        </authorList>
    </citation>
    <scope>NUCLEOTIDE SEQUENCE [LARGE SCALE GENOMIC DNA]</scope>
    <source>
        <strain evidence="2 3">HMF3257</strain>
    </source>
</reference>
<accession>A0A327NTJ5</accession>